<feature type="compositionally biased region" description="Acidic residues" evidence="1">
    <location>
        <begin position="131"/>
        <end position="148"/>
    </location>
</feature>
<evidence type="ECO:0000256" key="1">
    <source>
        <dbReference type="SAM" id="MobiDB-lite"/>
    </source>
</evidence>
<dbReference type="Proteomes" id="UP000235145">
    <property type="component" value="Unassembled WGS sequence"/>
</dbReference>
<name>A0A9R1XP38_LACSA</name>
<accession>A0A9R1XP38</accession>
<dbReference type="EMBL" id="NBSK02000002">
    <property type="protein sequence ID" value="KAJ0220089.1"/>
    <property type="molecule type" value="Genomic_DNA"/>
</dbReference>
<feature type="region of interest" description="Disordered" evidence="1">
    <location>
        <begin position="119"/>
        <end position="148"/>
    </location>
</feature>
<organism evidence="2 3">
    <name type="scientific">Lactuca sativa</name>
    <name type="common">Garden lettuce</name>
    <dbReference type="NCBI Taxonomy" id="4236"/>
    <lineage>
        <taxon>Eukaryota</taxon>
        <taxon>Viridiplantae</taxon>
        <taxon>Streptophyta</taxon>
        <taxon>Embryophyta</taxon>
        <taxon>Tracheophyta</taxon>
        <taxon>Spermatophyta</taxon>
        <taxon>Magnoliopsida</taxon>
        <taxon>eudicotyledons</taxon>
        <taxon>Gunneridae</taxon>
        <taxon>Pentapetalae</taxon>
        <taxon>asterids</taxon>
        <taxon>campanulids</taxon>
        <taxon>Asterales</taxon>
        <taxon>Asteraceae</taxon>
        <taxon>Cichorioideae</taxon>
        <taxon>Cichorieae</taxon>
        <taxon>Lactucinae</taxon>
        <taxon>Lactuca</taxon>
    </lineage>
</organism>
<evidence type="ECO:0000313" key="2">
    <source>
        <dbReference type="EMBL" id="KAJ0220089.1"/>
    </source>
</evidence>
<feature type="region of interest" description="Disordered" evidence="1">
    <location>
        <begin position="78"/>
        <end position="98"/>
    </location>
</feature>
<feature type="compositionally biased region" description="Basic and acidic residues" evidence="1">
    <location>
        <begin position="78"/>
        <end position="93"/>
    </location>
</feature>
<dbReference type="AlphaFoldDB" id="A0A9R1XP38"/>
<feature type="compositionally biased region" description="Basic and acidic residues" evidence="1">
    <location>
        <begin position="119"/>
        <end position="130"/>
    </location>
</feature>
<keyword evidence="3" id="KW-1185">Reference proteome</keyword>
<proteinExistence type="predicted"/>
<protein>
    <submittedName>
        <fullName evidence="2">Uncharacterized protein</fullName>
    </submittedName>
</protein>
<reference evidence="2 3" key="1">
    <citation type="journal article" date="2017" name="Nat. Commun.">
        <title>Genome assembly with in vitro proximity ligation data and whole-genome triplication in lettuce.</title>
        <authorList>
            <person name="Reyes-Chin-Wo S."/>
            <person name="Wang Z."/>
            <person name="Yang X."/>
            <person name="Kozik A."/>
            <person name="Arikit S."/>
            <person name="Song C."/>
            <person name="Xia L."/>
            <person name="Froenicke L."/>
            <person name="Lavelle D.O."/>
            <person name="Truco M.J."/>
            <person name="Xia R."/>
            <person name="Zhu S."/>
            <person name="Xu C."/>
            <person name="Xu H."/>
            <person name="Xu X."/>
            <person name="Cox K."/>
            <person name="Korf I."/>
            <person name="Meyers B.C."/>
            <person name="Michelmore R.W."/>
        </authorList>
    </citation>
    <scope>NUCLEOTIDE SEQUENCE [LARGE SCALE GENOMIC DNA]</scope>
    <source>
        <strain evidence="3">cv. Salinas</strain>
        <tissue evidence="2">Seedlings</tissue>
    </source>
</reference>
<comment type="caution">
    <text evidence="2">The sequence shown here is derived from an EMBL/GenBank/DDBJ whole genome shotgun (WGS) entry which is preliminary data.</text>
</comment>
<gene>
    <name evidence="2" type="ORF">LSAT_V11C200092480</name>
</gene>
<evidence type="ECO:0000313" key="3">
    <source>
        <dbReference type="Proteomes" id="UP000235145"/>
    </source>
</evidence>
<sequence>MSSCSNRLSLENDVNVSITGDTEKELITSNFIKEASEFDIGFYRKILQSNADVEEEEHAQVEVEEQAQVEVEKHSQFEMQEHDNVDLSKHGHEDDMEDNLVNDMDDYMDYMEIKMEGNIENDQGYRTKFDGEDDSDDSEDNDWVDEDNIIPEVKVDMGDFHMSIDTKAEFFEKRIRDKMEKDGDHDHEELELDVIDNEEWDSVGDESDMGKKRREVIKELGKETRCSLG</sequence>